<dbReference type="InterPro" id="IPR010982">
    <property type="entry name" value="Lambda_DNA-bd_dom_sf"/>
</dbReference>
<dbReference type="KEGG" id="pph:Ppha_2243"/>
<sequence length="112" mass="12130">MSDSNTYNPVAFDPKAYAAHNSSSDPKFKIAYDALEDEFAALRALLHARTQAGLTQAEVASRMGVSQPVLARIEASLGKQDHSPSLNTLRRYANACGMKLVIQMVLPNTPVP</sequence>
<dbReference type="SMART" id="SM00530">
    <property type="entry name" value="HTH_XRE"/>
    <property type="match status" value="1"/>
</dbReference>
<dbReference type="GO" id="GO:0003677">
    <property type="term" value="F:DNA binding"/>
    <property type="evidence" value="ECO:0007669"/>
    <property type="project" value="InterPro"/>
</dbReference>
<dbReference type="SUPFAM" id="SSF47413">
    <property type="entry name" value="lambda repressor-like DNA-binding domains"/>
    <property type="match status" value="1"/>
</dbReference>
<dbReference type="eggNOG" id="COG3620">
    <property type="taxonomic scope" value="Bacteria"/>
</dbReference>
<dbReference type="EMBL" id="CP001110">
    <property type="protein sequence ID" value="ACF44438.1"/>
    <property type="molecule type" value="Genomic_DNA"/>
</dbReference>
<name>B4SDS0_PELPB</name>
<dbReference type="AlphaFoldDB" id="B4SDS0"/>
<proteinExistence type="predicted"/>
<feature type="domain" description="HTH cro/C1-type" evidence="1">
    <location>
        <begin position="45"/>
        <end position="103"/>
    </location>
</feature>
<dbReference type="RefSeq" id="WP_012508914.1">
    <property type="nucleotide sequence ID" value="NC_011060.1"/>
</dbReference>
<dbReference type="Proteomes" id="UP000002724">
    <property type="component" value="Chromosome"/>
</dbReference>
<keyword evidence="3" id="KW-1185">Reference proteome</keyword>
<evidence type="ECO:0000259" key="1">
    <source>
        <dbReference type="PROSITE" id="PS50943"/>
    </source>
</evidence>
<reference evidence="2 3" key="1">
    <citation type="submission" date="2008-06" db="EMBL/GenBank/DDBJ databases">
        <title>Complete sequence of Pelodictyon phaeoclathratiforme BU-1.</title>
        <authorList>
            <consortium name="US DOE Joint Genome Institute"/>
            <person name="Lucas S."/>
            <person name="Copeland A."/>
            <person name="Lapidus A."/>
            <person name="Glavina del Rio T."/>
            <person name="Dalin E."/>
            <person name="Tice H."/>
            <person name="Bruce D."/>
            <person name="Goodwin L."/>
            <person name="Pitluck S."/>
            <person name="Schmutz J."/>
            <person name="Larimer F."/>
            <person name="Land M."/>
            <person name="Hauser L."/>
            <person name="Kyrpides N."/>
            <person name="Mikhailova N."/>
            <person name="Liu Z."/>
            <person name="Li T."/>
            <person name="Zhao F."/>
            <person name="Overmann J."/>
            <person name="Bryant D.A."/>
            <person name="Richardson P."/>
        </authorList>
    </citation>
    <scope>NUCLEOTIDE SEQUENCE [LARGE SCALE GENOMIC DNA]</scope>
    <source>
        <strain evidence="3">DSM 5477 / BU-1</strain>
    </source>
</reference>
<evidence type="ECO:0000313" key="3">
    <source>
        <dbReference type="Proteomes" id="UP000002724"/>
    </source>
</evidence>
<dbReference type="HOGENOM" id="CLU_066192_18_0_10"/>
<gene>
    <name evidence="2" type="ordered locus">Ppha_2243</name>
</gene>
<dbReference type="Gene3D" id="1.10.260.40">
    <property type="entry name" value="lambda repressor-like DNA-binding domains"/>
    <property type="match status" value="1"/>
</dbReference>
<dbReference type="InterPro" id="IPR001387">
    <property type="entry name" value="Cro/C1-type_HTH"/>
</dbReference>
<organism evidence="2 3">
    <name type="scientific">Pelodictyon phaeoclathratiforme (strain DSM 5477 / BU-1)</name>
    <dbReference type="NCBI Taxonomy" id="324925"/>
    <lineage>
        <taxon>Bacteria</taxon>
        <taxon>Pseudomonadati</taxon>
        <taxon>Chlorobiota</taxon>
        <taxon>Chlorobiia</taxon>
        <taxon>Chlorobiales</taxon>
        <taxon>Chlorobiaceae</taxon>
        <taxon>Chlorobium/Pelodictyon group</taxon>
        <taxon>Pelodictyon</taxon>
    </lineage>
</organism>
<dbReference type="STRING" id="324925.Ppha_2243"/>
<dbReference type="Pfam" id="PF01381">
    <property type="entry name" value="HTH_3"/>
    <property type="match status" value="1"/>
</dbReference>
<dbReference type="CDD" id="cd00093">
    <property type="entry name" value="HTH_XRE"/>
    <property type="match status" value="1"/>
</dbReference>
<dbReference type="OrthoDB" id="2325690at2"/>
<protein>
    <submittedName>
        <fullName evidence="2">Transcriptional regulator, XRE family</fullName>
    </submittedName>
</protein>
<dbReference type="PROSITE" id="PS50943">
    <property type="entry name" value="HTH_CROC1"/>
    <property type="match status" value="1"/>
</dbReference>
<accession>B4SDS0</accession>
<evidence type="ECO:0000313" key="2">
    <source>
        <dbReference type="EMBL" id="ACF44438.1"/>
    </source>
</evidence>